<name>A0ABQ4SPA5_9HYPH</name>
<dbReference type="Proteomes" id="UP001055153">
    <property type="component" value="Unassembled WGS sequence"/>
</dbReference>
<evidence type="ECO:0000313" key="2">
    <source>
        <dbReference type="Proteomes" id="UP001055153"/>
    </source>
</evidence>
<organism evidence="1 2">
    <name type="scientific">Methylobacterium isbiliense</name>
    <dbReference type="NCBI Taxonomy" id="315478"/>
    <lineage>
        <taxon>Bacteria</taxon>
        <taxon>Pseudomonadati</taxon>
        <taxon>Pseudomonadota</taxon>
        <taxon>Alphaproteobacteria</taxon>
        <taxon>Hyphomicrobiales</taxon>
        <taxon>Methylobacteriaceae</taxon>
        <taxon>Methylobacterium</taxon>
    </lineage>
</organism>
<keyword evidence="2" id="KW-1185">Reference proteome</keyword>
<reference evidence="1" key="1">
    <citation type="journal article" date="2021" name="Front. Microbiol.">
        <title>Comprehensive Comparative Genomics and Phenotyping of Methylobacterium Species.</title>
        <authorList>
            <person name="Alessa O."/>
            <person name="Ogura Y."/>
            <person name="Fujitani Y."/>
            <person name="Takami H."/>
            <person name="Hayashi T."/>
            <person name="Sahin N."/>
            <person name="Tani A."/>
        </authorList>
    </citation>
    <scope>NUCLEOTIDE SEQUENCE</scope>
    <source>
        <strain evidence="1">DSM 17168</strain>
    </source>
</reference>
<protein>
    <submittedName>
        <fullName evidence="1">Uncharacterized protein</fullName>
    </submittedName>
</protein>
<reference evidence="1" key="2">
    <citation type="submission" date="2021-08" db="EMBL/GenBank/DDBJ databases">
        <authorList>
            <person name="Tani A."/>
            <person name="Ola A."/>
            <person name="Ogura Y."/>
            <person name="Katsura K."/>
            <person name="Hayashi T."/>
        </authorList>
    </citation>
    <scope>NUCLEOTIDE SEQUENCE</scope>
    <source>
        <strain evidence="1">DSM 17168</strain>
    </source>
</reference>
<comment type="caution">
    <text evidence="1">The sequence shown here is derived from an EMBL/GenBank/DDBJ whole genome shotgun (WGS) entry which is preliminary data.</text>
</comment>
<proteinExistence type="predicted"/>
<sequence length="66" mass="6847">MIKDLLVVIDGLGEAVGPYALALARMLGASVSSLCLRAEPDDGNLALAEVRPDCNPARLSPQTQVA</sequence>
<evidence type="ECO:0000313" key="1">
    <source>
        <dbReference type="EMBL" id="GJE04339.1"/>
    </source>
</evidence>
<gene>
    <name evidence="1" type="ORF">GMJLKIPL_6300</name>
</gene>
<accession>A0ABQ4SPA5</accession>
<dbReference type="EMBL" id="BPQQ01000113">
    <property type="protein sequence ID" value="GJE04339.1"/>
    <property type="molecule type" value="Genomic_DNA"/>
</dbReference>
<dbReference type="RefSeq" id="WP_238241697.1">
    <property type="nucleotide sequence ID" value="NZ_BPQQ01000113.1"/>
</dbReference>